<protein>
    <submittedName>
        <fullName evidence="2">SIMPL domain-containing protein</fullName>
    </submittedName>
</protein>
<dbReference type="RefSeq" id="WP_316255063.1">
    <property type="nucleotide sequence ID" value="NZ_CP132457.1"/>
</dbReference>
<keyword evidence="1" id="KW-1133">Transmembrane helix</keyword>
<reference evidence="2" key="1">
    <citation type="submission" date="2023-07" db="EMBL/GenBank/DDBJ databases">
        <title>Genome sequencing of multiple Borrelia sensu lato isolates.</title>
        <authorList>
            <person name="Mongodin E.F."/>
            <person name="Rudenko N."/>
            <person name="Fraser C.M."/>
            <person name="Schutzer S."/>
            <person name="Luft B."/>
            <person name="Morgan R."/>
            <person name="Chastens S."/>
            <person name="Qiu W."/>
        </authorList>
    </citation>
    <scope>NUCLEOTIDE SEQUENCE [LARGE SCALE GENOMIC DNA]</scope>
    <source>
        <strain evidence="2">21038</strain>
    </source>
</reference>
<evidence type="ECO:0000256" key="1">
    <source>
        <dbReference type="SAM" id="Phobius"/>
    </source>
</evidence>
<dbReference type="Proteomes" id="UP001305787">
    <property type="component" value="Chromosome"/>
</dbReference>
<evidence type="ECO:0000313" key="2">
    <source>
        <dbReference type="EMBL" id="WNY65695.1"/>
    </source>
</evidence>
<feature type="transmembrane region" description="Helical" evidence="1">
    <location>
        <begin position="7"/>
        <end position="24"/>
    </location>
</feature>
<keyword evidence="3" id="KW-1185">Reference proteome</keyword>
<keyword evidence="1" id="KW-0472">Membrane</keyword>
<accession>A0ABZ0CEN0</accession>
<dbReference type="EMBL" id="CP132457">
    <property type="protein sequence ID" value="WNY65695.1"/>
    <property type="molecule type" value="Genomic_DNA"/>
</dbReference>
<proteinExistence type="predicted"/>
<keyword evidence="1" id="KW-0812">Transmembrane</keyword>
<gene>
    <name evidence="2" type="ORF">QIA45_01105</name>
</gene>
<sequence length="91" mass="10461">MPGRRDLFFLIIFLSFLIIISYRIKKVDIKSGNCIKDEGISEKEILLALSSWNLRYDLNGDSINAHIKASNLNLSKIETFLLKMCVSFFNC</sequence>
<evidence type="ECO:0000313" key="3">
    <source>
        <dbReference type="Proteomes" id="UP001305787"/>
    </source>
</evidence>
<name>A0ABZ0CEN0_BORAD</name>
<organism evidence="2 3">
    <name type="scientific">Borrelia andersonii</name>
    <name type="common">Borreliella andersonii</name>
    <dbReference type="NCBI Taxonomy" id="42109"/>
    <lineage>
        <taxon>Bacteria</taxon>
        <taxon>Pseudomonadati</taxon>
        <taxon>Spirochaetota</taxon>
        <taxon>Spirochaetia</taxon>
        <taxon>Spirochaetales</taxon>
        <taxon>Borreliaceae</taxon>
        <taxon>Borreliella</taxon>
    </lineage>
</organism>